<keyword evidence="3" id="KW-1185">Reference proteome</keyword>
<evidence type="ECO:0000256" key="1">
    <source>
        <dbReference type="SAM" id="MobiDB-lite"/>
    </source>
</evidence>
<evidence type="ECO:0000313" key="3">
    <source>
        <dbReference type="Proteomes" id="UP000271227"/>
    </source>
</evidence>
<dbReference type="InParanoid" id="A0A3M0CSR9"/>
<accession>A0A3M0CSR9</accession>
<reference evidence="2 3" key="1">
    <citation type="submission" date="2018-10" db="EMBL/GenBank/DDBJ databases">
        <title>Genomic Encyclopedia of Archaeal and Bacterial Type Strains, Phase II (KMG-II): from individual species to whole genera.</title>
        <authorList>
            <person name="Goeker M."/>
        </authorList>
    </citation>
    <scope>NUCLEOTIDE SEQUENCE [LARGE SCALE GENOMIC DNA]</scope>
    <source>
        <strain evidence="2 3">DSM 25217</strain>
    </source>
</reference>
<dbReference type="RefSeq" id="WP_121937163.1">
    <property type="nucleotide sequence ID" value="NZ_REFR01000009.1"/>
</dbReference>
<organism evidence="2 3">
    <name type="scientific">Eilatimonas milleporae</name>
    <dbReference type="NCBI Taxonomy" id="911205"/>
    <lineage>
        <taxon>Bacteria</taxon>
        <taxon>Pseudomonadati</taxon>
        <taxon>Pseudomonadota</taxon>
        <taxon>Alphaproteobacteria</taxon>
        <taxon>Kordiimonadales</taxon>
        <taxon>Kordiimonadaceae</taxon>
        <taxon>Eilatimonas</taxon>
    </lineage>
</organism>
<name>A0A3M0CSR9_9PROT</name>
<feature type="region of interest" description="Disordered" evidence="1">
    <location>
        <begin position="1"/>
        <end position="44"/>
    </location>
</feature>
<gene>
    <name evidence="2" type="ORF">BXY39_0422</name>
</gene>
<dbReference type="AlphaFoldDB" id="A0A3M0CSR9"/>
<dbReference type="Proteomes" id="UP000271227">
    <property type="component" value="Unassembled WGS sequence"/>
</dbReference>
<protein>
    <submittedName>
        <fullName evidence="2">Uncharacterized protein</fullName>
    </submittedName>
</protein>
<dbReference type="EMBL" id="REFR01000009">
    <property type="protein sequence ID" value="RMB11935.1"/>
    <property type="molecule type" value="Genomic_DNA"/>
</dbReference>
<feature type="region of interest" description="Disordered" evidence="1">
    <location>
        <begin position="211"/>
        <end position="251"/>
    </location>
</feature>
<feature type="compositionally biased region" description="Polar residues" evidence="1">
    <location>
        <begin position="1"/>
        <end position="20"/>
    </location>
</feature>
<evidence type="ECO:0000313" key="2">
    <source>
        <dbReference type="EMBL" id="RMB11935.1"/>
    </source>
</evidence>
<comment type="caution">
    <text evidence="2">The sequence shown here is derived from an EMBL/GenBank/DDBJ whole genome shotgun (WGS) entry which is preliminary data.</text>
</comment>
<proteinExistence type="predicted"/>
<sequence length="251" mass="26456">MTSHTPAPQSDAQSGAQSDPQPDFLPRDGDVSTPETGGPDQAPNVTAAEQAQYDRFMELAHQLVYAPDTFPALLDRVRASRDPVEGPASVITATVARLGASAESQGIALGDDVMFHGAADLTADFLEVLEAHGLGPYDSRAVDGVFYRALDMYRQQEQEDGRLDMAAIGADWDRLIAADRAGRTMPFLNALTRTDPTQGDPNLGAVGVGEMEQGAAAETGPIQSPSIRTGARSGHVSPRRGLMSGTALSKP</sequence>